<organism evidence="1 2">
    <name type="scientific">Miscanthus lutarioriparius</name>
    <dbReference type="NCBI Taxonomy" id="422564"/>
    <lineage>
        <taxon>Eukaryota</taxon>
        <taxon>Viridiplantae</taxon>
        <taxon>Streptophyta</taxon>
        <taxon>Embryophyta</taxon>
        <taxon>Tracheophyta</taxon>
        <taxon>Spermatophyta</taxon>
        <taxon>Magnoliopsida</taxon>
        <taxon>Liliopsida</taxon>
        <taxon>Poales</taxon>
        <taxon>Poaceae</taxon>
        <taxon>PACMAD clade</taxon>
        <taxon>Panicoideae</taxon>
        <taxon>Andropogonodae</taxon>
        <taxon>Andropogoneae</taxon>
        <taxon>Saccharinae</taxon>
        <taxon>Miscanthus</taxon>
    </lineage>
</organism>
<evidence type="ECO:0000313" key="2">
    <source>
        <dbReference type="Proteomes" id="UP000604825"/>
    </source>
</evidence>
<evidence type="ECO:0000313" key="1">
    <source>
        <dbReference type="EMBL" id="CAD6337515.1"/>
    </source>
</evidence>
<proteinExistence type="predicted"/>
<accession>A0A811S907</accession>
<sequence>MGEERGRDRGLVGLDVGPQRRGGWLGFDPWRELRQGEKVEGKEFMRMLPKVRKEEKVESRLTWKLDIVMDDGTVMFCCSAFSVDIHCDDISTSKLLKDWAYHMFCKIIDGEGRISFLTLLVHLKKKLQLQLTEEELRLNSMSVIDGEEENEDILEMRRKQQEWVPPKPKPKLAEVELHDCTLFPILWES</sequence>
<keyword evidence="2" id="KW-1185">Reference proteome</keyword>
<dbReference type="AlphaFoldDB" id="A0A811S907"/>
<dbReference type="EMBL" id="CAJGYO010000018">
    <property type="protein sequence ID" value="CAD6337515.1"/>
    <property type="molecule type" value="Genomic_DNA"/>
</dbReference>
<protein>
    <submittedName>
        <fullName evidence="1">Uncharacterized protein</fullName>
    </submittedName>
</protein>
<name>A0A811S907_9POAL</name>
<comment type="caution">
    <text evidence="1">The sequence shown here is derived from an EMBL/GenBank/DDBJ whole genome shotgun (WGS) entry which is preliminary data.</text>
</comment>
<gene>
    <name evidence="1" type="ORF">NCGR_LOCUS61613</name>
</gene>
<reference evidence="1" key="1">
    <citation type="submission" date="2020-10" db="EMBL/GenBank/DDBJ databases">
        <authorList>
            <person name="Han B."/>
            <person name="Lu T."/>
            <person name="Zhao Q."/>
            <person name="Huang X."/>
            <person name="Zhao Y."/>
        </authorList>
    </citation>
    <scope>NUCLEOTIDE SEQUENCE</scope>
</reference>
<dbReference type="Proteomes" id="UP000604825">
    <property type="component" value="Unassembled WGS sequence"/>
</dbReference>